<protein>
    <submittedName>
        <fullName evidence="2">Uncharacterized protein</fullName>
    </submittedName>
</protein>
<dbReference type="AlphaFoldDB" id="A0A517PPT7"/>
<dbReference type="OrthoDB" id="9901026at2"/>
<keyword evidence="3" id="KW-1185">Reference proteome</keyword>
<evidence type="ECO:0000256" key="1">
    <source>
        <dbReference type="SAM" id="MobiDB-lite"/>
    </source>
</evidence>
<organism evidence="2 3">
    <name type="scientific">Gimesia chilikensis</name>
    <dbReference type="NCBI Taxonomy" id="2605989"/>
    <lineage>
        <taxon>Bacteria</taxon>
        <taxon>Pseudomonadati</taxon>
        <taxon>Planctomycetota</taxon>
        <taxon>Planctomycetia</taxon>
        <taxon>Planctomycetales</taxon>
        <taxon>Planctomycetaceae</taxon>
        <taxon>Gimesia</taxon>
    </lineage>
</organism>
<proteinExistence type="predicted"/>
<reference evidence="2 3" key="1">
    <citation type="submission" date="2019-02" db="EMBL/GenBank/DDBJ databases">
        <title>Deep-cultivation of Planctomycetes and their phenomic and genomic characterization uncovers novel biology.</title>
        <authorList>
            <person name="Wiegand S."/>
            <person name="Jogler M."/>
            <person name="Boedeker C."/>
            <person name="Pinto D."/>
            <person name="Vollmers J."/>
            <person name="Rivas-Marin E."/>
            <person name="Kohn T."/>
            <person name="Peeters S.H."/>
            <person name="Heuer A."/>
            <person name="Rast P."/>
            <person name="Oberbeckmann S."/>
            <person name="Bunk B."/>
            <person name="Jeske O."/>
            <person name="Meyerdierks A."/>
            <person name="Storesund J.E."/>
            <person name="Kallscheuer N."/>
            <person name="Luecker S."/>
            <person name="Lage O.M."/>
            <person name="Pohl T."/>
            <person name="Merkel B.J."/>
            <person name="Hornburger P."/>
            <person name="Mueller R.-W."/>
            <person name="Bruemmer F."/>
            <person name="Labrenz M."/>
            <person name="Spormann A.M."/>
            <person name="Op den Camp H."/>
            <person name="Overmann J."/>
            <person name="Amann R."/>
            <person name="Jetten M.S.M."/>
            <person name="Mascher T."/>
            <person name="Medema M.H."/>
            <person name="Devos D.P."/>
            <person name="Kaster A.-K."/>
            <person name="Ovreas L."/>
            <person name="Rohde M."/>
            <person name="Galperin M.Y."/>
            <person name="Jogler C."/>
        </authorList>
    </citation>
    <scope>NUCLEOTIDE SEQUENCE [LARGE SCALE GENOMIC DNA]</scope>
    <source>
        <strain evidence="2 3">HG66A1</strain>
    </source>
</reference>
<accession>A0A517PPT7</accession>
<dbReference type="Proteomes" id="UP000320421">
    <property type="component" value="Chromosome"/>
</dbReference>
<gene>
    <name evidence="2" type="ORF">HG66A1_31880</name>
</gene>
<dbReference type="EMBL" id="CP036266">
    <property type="protein sequence ID" value="QDT21387.1"/>
    <property type="molecule type" value="Genomic_DNA"/>
</dbReference>
<feature type="compositionally biased region" description="Polar residues" evidence="1">
    <location>
        <begin position="1"/>
        <end position="15"/>
    </location>
</feature>
<name>A0A517PPT7_9PLAN</name>
<feature type="region of interest" description="Disordered" evidence="1">
    <location>
        <begin position="1"/>
        <end position="61"/>
    </location>
</feature>
<dbReference type="RefSeq" id="WP_145185636.1">
    <property type="nucleotide sequence ID" value="NZ_CP036266.1"/>
</dbReference>
<evidence type="ECO:0000313" key="2">
    <source>
        <dbReference type="EMBL" id="QDT21387.1"/>
    </source>
</evidence>
<evidence type="ECO:0000313" key="3">
    <source>
        <dbReference type="Proteomes" id="UP000320421"/>
    </source>
</evidence>
<feature type="compositionally biased region" description="Basic residues" evidence="1">
    <location>
        <begin position="16"/>
        <end position="25"/>
    </location>
</feature>
<sequence>MLTQNPDHGKSNVTAKKQRTSRKLSPRTSIQTFNDLCRNDDDDKYGSASKSLHKGETPQNTLNEEARKKFLNQRDPEDVDRGTFVPKEVLSITGNAADALTLAQILYWMRKSGKRPIPDKDLYFTWNALSSKELGEQLCRTEDEIEKSLKRLKTSGLIDWKTKMFGGFRKRHIWVNWEKIASKYQKVREEEK</sequence>